<gene>
    <name evidence="1" type="ORF">CLSPO_c02840</name>
    <name evidence="2" type="ORF">FDF70_13150</name>
</gene>
<dbReference type="AlphaFoldDB" id="A0A7X5SYJ4"/>
<accession>A0A7X5SYJ4</accession>
<dbReference type="Proteomes" id="UP000486601">
    <property type="component" value="Unassembled WGS sequence"/>
</dbReference>
<name>A0A7X5SYJ4_CLOSG</name>
<keyword evidence="2" id="KW-0808">Transferase</keyword>
<dbReference type="GeneID" id="92937049"/>
<dbReference type="Proteomes" id="UP000033052">
    <property type="component" value="Chromosome"/>
</dbReference>
<sequence length="165" mass="19388">MTLTKVTDRIYFLENDKEADRALIGYIKWMDEGIEQWNKTDYLNSYPSEYFENCISRKELYVLKCQENREIVGAVALHTYDSRWEYKDSAYYIHNLVTSVNACCVGTVLINNCELVAKNNNKRYLRLDCQASNIKLNEYYERLGFGYVGIIKDGLYVGNKREKII</sequence>
<evidence type="ECO:0000313" key="4">
    <source>
        <dbReference type="Proteomes" id="UP000486601"/>
    </source>
</evidence>
<reference evidence="2 4" key="3">
    <citation type="submission" date="2019-04" db="EMBL/GenBank/DDBJ databases">
        <title>Genome sequencing of Clostridium botulinum Groups I-IV and Clostridium butyricum.</title>
        <authorList>
            <person name="Brunt J."/>
            <person name="Van Vliet A.H.M."/>
            <person name="Stringer S.C."/>
            <person name="Carter A.T."/>
            <person name="Peck M.W."/>
        </authorList>
    </citation>
    <scope>NUCLEOTIDE SEQUENCE [LARGE SCALE GENOMIC DNA]</scope>
    <source>
        <strain evidence="2 4">IFR 18/108</strain>
    </source>
</reference>
<reference evidence="1 3" key="2">
    <citation type="journal article" date="2015" name="PLoS ONE">
        <title>A universal mariner transposon system for forward genetic studies in the genus clostridium.</title>
        <authorList>
            <person name="Zhang Y."/>
            <person name="Grosse-Honebrink A."/>
            <person name="Minton N.P."/>
        </authorList>
    </citation>
    <scope>NUCLEOTIDE SEQUENCE [LARGE SCALE GENOMIC DNA]</scope>
    <source>
        <strain evidence="1 3">NCIMB 10696</strain>
    </source>
</reference>
<dbReference type="InterPro" id="IPR016181">
    <property type="entry name" value="Acyl_CoA_acyltransferase"/>
</dbReference>
<proteinExistence type="predicted"/>
<dbReference type="Gene3D" id="3.40.630.30">
    <property type="match status" value="1"/>
</dbReference>
<evidence type="ECO:0000313" key="3">
    <source>
        <dbReference type="Proteomes" id="UP000033052"/>
    </source>
</evidence>
<organism evidence="2 4">
    <name type="scientific">Clostridium sporogenes</name>
    <dbReference type="NCBI Taxonomy" id="1509"/>
    <lineage>
        <taxon>Bacteria</taxon>
        <taxon>Bacillati</taxon>
        <taxon>Bacillota</taxon>
        <taxon>Clostridia</taxon>
        <taxon>Eubacteriales</taxon>
        <taxon>Clostridiaceae</taxon>
        <taxon>Clostridium</taxon>
    </lineage>
</organism>
<dbReference type="SUPFAM" id="SSF55729">
    <property type="entry name" value="Acyl-CoA N-acyltransferases (Nat)"/>
    <property type="match status" value="1"/>
</dbReference>
<evidence type="ECO:0000313" key="2">
    <source>
        <dbReference type="EMBL" id="NFR62406.1"/>
    </source>
</evidence>
<dbReference type="GO" id="GO:0016740">
    <property type="term" value="F:transferase activity"/>
    <property type="evidence" value="ECO:0007669"/>
    <property type="project" value="UniProtKB-KW"/>
</dbReference>
<protein>
    <submittedName>
        <fullName evidence="1 2">Acetyltransferase</fullName>
    </submittedName>
</protein>
<dbReference type="EMBL" id="CP009225">
    <property type="protein sequence ID" value="AKC61015.1"/>
    <property type="molecule type" value="Genomic_DNA"/>
</dbReference>
<dbReference type="KEGG" id="cld:CLSPO_c02840"/>
<reference evidence="1" key="1">
    <citation type="submission" date="2014-08" db="EMBL/GenBank/DDBJ databases">
        <authorList>
            <person name="Kubiak A."/>
            <person name="Poehlein A."/>
            <person name="Daniel R."/>
            <person name="Minton N.P."/>
        </authorList>
    </citation>
    <scope>NUCLEOTIDE SEQUENCE</scope>
    <source>
        <strain evidence="1">NCIMB 10696</strain>
    </source>
</reference>
<dbReference type="Pfam" id="PF13420">
    <property type="entry name" value="Acetyltransf_4"/>
    <property type="match status" value="1"/>
</dbReference>
<dbReference type="RefSeq" id="WP_003492084.1">
    <property type="nucleotide sequence ID" value="NZ_CBCRVC010000028.1"/>
</dbReference>
<evidence type="ECO:0000313" key="1">
    <source>
        <dbReference type="EMBL" id="AKC61015.1"/>
    </source>
</evidence>
<dbReference type="EMBL" id="SXCS01000007">
    <property type="protein sequence ID" value="NFR62406.1"/>
    <property type="molecule type" value="Genomic_DNA"/>
</dbReference>